<dbReference type="InterPro" id="IPR004360">
    <property type="entry name" value="Glyas_Fos-R_dOase_dom"/>
</dbReference>
<dbReference type="Proteomes" id="UP001196565">
    <property type="component" value="Unassembled WGS sequence"/>
</dbReference>
<sequence length="131" mass="13885">MLDHIGIDVSDIDRSRRFYAAALAPLGYIMTKDFGQAAGFGVPDGEKKSSDPGGEFWVAKGDPHPPLVHVAFSAASRAAVDAFHVAALAAGGRDNGAPGLRERYHPDYYAAFILDPDGYNIEAVCHAPETG</sequence>
<dbReference type="InterPro" id="IPR037523">
    <property type="entry name" value="VOC_core"/>
</dbReference>
<keyword evidence="3" id="KW-1185">Reference proteome</keyword>
<proteinExistence type="predicted"/>
<dbReference type="SUPFAM" id="SSF54593">
    <property type="entry name" value="Glyoxalase/Bleomycin resistance protein/Dihydroxybiphenyl dioxygenase"/>
    <property type="match status" value="1"/>
</dbReference>
<dbReference type="InterPro" id="IPR029068">
    <property type="entry name" value="Glyas_Bleomycin-R_OHBP_Dase"/>
</dbReference>
<dbReference type="CDD" id="cd07262">
    <property type="entry name" value="VOC_like"/>
    <property type="match status" value="1"/>
</dbReference>
<evidence type="ECO:0000259" key="1">
    <source>
        <dbReference type="PROSITE" id="PS51819"/>
    </source>
</evidence>
<dbReference type="PANTHER" id="PTHR35006:SF2">
    <property type="entry name" value="GLYOXALASE FAMILY PROTEIN (AFU_ORTHOLOGUE AFUA_5G14830)"/>
    <property type="match status" value="1"/>
</dbReference>
<dbReference type="RefSeq" id="WP_219765102.1">
    <property type="nucleotide sequence ID" value="NZ_JAHYBZ010000008.1"/>
</dbReference>
<evidence type="ECO:0000313" key="3">
    <source>
        <dbReference type="Proteomes" id="UP001196565"/>
    </source>
</evidence>
<accession>A0ABS7AEN9</accession>
<dbReference type="PANTHER" id="PTHR35006">
    <property type="entry name" value="GLYOXALASE FAMILY PROTEIN (AFU_ORTHOLOGUE AFUA_5G14830)"/>
    <property type="match status" value="1"/>
</dbReference>
<protein>
    <submittedName>
        <fullName evidence="2">VOC family protein</fullName>
    </submittedName>
</protein>
<comment type="caution">
    <text evidence="2">The sequence shown here is derived from an EMBL/GenBank/DDBJ whole genome shotgun (WGS) entry which is preliminary data.</text>
</comment>
<evidence type="ECO:0000313" key="2">
    <source>
        <dbReference type="EMBL" id="MBW6400530.1"/>
    </source>
</evidence>
<feature type="domain" description="VOC" evidence="1">
    <location>
        <begin position="1"/>
        <end position="126"/>
    </location>
</feature>
<reference evidence="2 3" key="1">
    <citation type="submission" date="2021-07" db="EMBL/GenBank/DDBJ databases">
        <authorList>
            <person name="So Y."/>
        </authorList>
    </citation>
    <scope>NUCLEOTIDE SEQUENCE [LARGE SCALE GENOMIC DNA]</scope>
    <source>
        <strain evidence="2 3">HJA6</strain>
    </source>
</reference>
<dbReference type="Pfam" id="PF00903">
    <property type="entry name" value="Glyoxalase"/>
    <property type="match status" value="1"/>
</dbReference>
<dbReference type="EMBL" id="JAHYBZ010000008">
    <property type="protein sequence ID" value="MBW6400530.1"/>
    <property type="molecule type" value="Genomic_DNA"/>
</dbReference>
<gene>
    <name evidence="2" type="ORF">KPL78_21910</name>
</gene>
<name>A0ABS7AEN9_9PROT</name>
<dbReference type="PROSITE" id="PS51819">
    <property type="entry name" value="VOC"/>
    <property type="match status" value="1"/>
</dbReference>
<organism evidence="2 3">
    <name type="scientific">Roseomonas alba</name>
    <dbReference type="NCBI Taxonomy" id="2846776"/>
    <lineage>
        <taxon>Bacteria</taxon>
        <taxon>Pseudomonadati</taxon>
        <taxon>Pseudomonadota</taxon>
        <taxon>Alphaproteobacteria</taxon>
        <taxon>Acetobacterales</taxon>
        <taxon>Roseomonadaceae</taxon>
        <taxon>Roseomonas</taxon>
    </lineage>
</organism>
<dbReference type="Gene3D" id="3.10.180.10">
    <property type="entry name" value="2,3-Dihydroxybiphenyl 1,2-Dioxygenase, domain 1"/>
    <property type="match status" value="1"/>
</dbReference>